<proteinExistence type="predicted"/>
<dbReference type="EMBL" id="GGMS01002156">
    <property type="protein sequence ID" value="MBY71359.1"/>
    <property type="molecule type" value="Transcribed_RNA"/>
</dbReference>
<organism evidence="1">
    <name type="scientific">Sipha flava</name>
    <name type="common">yellow sugarcane aphid</name>
    <dbReference type="NCBI Taxonomy" id="143950"/>
    <lineage>
        <taxon>Eukaryota</taxon>
        <taxon>Metazoa</taxon>
        <taxon>Ecdysozoa</taxon>
        <taxon>Arthropoda</taxon>
        <taxon>Hexapoda</taxon>
        <taxon>Insecta</taxon>
        <taxon>Pterygota</taxon>
        <taxon>Neoptera</taxon>
        <taxon>Paraneoptera</taxon>
        <taxon>Hemiptera</taxon>
        <taxon>Sternorrhyncha</taxon>
        <taxon>Aphidomorpha</taxon>
        <taxon>Aphidoidea</taxon>
        <taxon>Aphididae</taxon>
        <taxon>Sipha</taxon>
    </lineage>
</organism>
<protein>
    <submittedName>
        <fullName evidence="1">Uncharacterized protein</fullName>
    </submittedName>
</protein>
<gene>
    <name evidence="1" type="ORF">g.35802</name>
</gene>
<dbReference type="AlphaFoldDB" id="A0A2S2Q0Z2"/>
<reference evidence="1" key="1">
    <citation type="submission" date="2018-04" db="EMBL/GenBank/DDBJ databases">
        <title>Transcriptome assembly of Sipha flava.</title>
        <authorList>
            <person name="Scully E.D."/>
            <person name="Geib S.M."/>
            <person name="Palmer N.A."/>
            <person name="Koch K."/>
            <person name="Bradshaw J."/>
            <person name="Heng-Moss T."/>
            <person name="Sarath G."/>
        </authorList>
    </citation>
    <scope>NUCLEOTIDE SEQUENCE</scope>
</reference>
<sequence length="109" mass="12611">MLAGMPTLSPGLPPPTPRLRIRRNISPYTHARTLPVSHTQVPAIYLDHTLCSRVRRKVSGRRYRPQDKRRLFYHCRCCDQSSRETGIKAISRKTFKNHLCGSQRKRKGS</sequence>
<accession>A0A2S2Q0Z2</accession>
<name>A0A2S2Q0Z2_9HEMI</name>
<evidence type="ECO:0000313" key="1">
    <source>
        <dbReference type="EMBL" id="MBY71359.1"/>
    </source>
</evidence>